<dbReference type="FunFam" id="1.10.3730.20:FF:000001">
    <property type="entry name" value="Quaternary ammonium compound resistance transporter SugE"/>
    <property type="match status" value="1"/>
</dbReference>
<keyword evidence="2" id="KW-0813">Transport</keyword>
<comment type="similarity">
    <text evidence="7">Belongs to the drug/metabolite transporter (DMT) superfamily. Small multidrug resistance (SMR) (TC 2.A.7.1) family. Gdx/SugE subfamily.</text>
</comment>
<accession>A0A7W7Z4Y9</accession>
<keyword evidence="4 9" id="KW-0812">Transmembrane</keyword>
<dbReference type="NCBIfam" id="NF008512">
    <property type="entry name" value="PRK11431.1"/>
    <property type="match status" value="1"/>
</dbReference>
<evidence type="ECO:0000256" key="4">
    <source>
        <dbReference type="ARBA" id="ARBA00022692"/>
    </source>
</evidence>
<evidence type="ECO:0000256" key="6">
    <source>
        <dbReference type="ARBA" id="ARBA00023136"/>
    </source>
</evidence>
<comment type="caution">
    <text evidence="11">The sequence shown here is derived from an EMBL/GenBank/DDBJ whole genome shotgun (WGS) entry which is preliminary data.</text>
</comment>
<evidence type="ECO:0000256" key="8">
    <source>
        <dbReference type="ARBA" id="ARBA00039168"/>
    </source>
</evidence>
<dbReference type="GO" id="GO:0005886">
    <property type="term" value="C:plasma membrane"/>
    <property type="evidence" value="ECO:0007669"/>
    <property type="project" value="UniProtKB-SubCell"/>
</dbReference>
<evidence type="ECO:0000256" key="10">
    <source>
        <dbReference type="SAM" id="Phobius"/>
    </source>
</evidence>
<protein>
    <recommendedName>
        <fullName evidence="8">Guanidinium exporter</fullName>
    </recommendedName>
</protein>
<dbReference type="InterPro" id="IPR045324">
    <property type="entry name" value="Small_multidrug_res"/>
</dbReference>
<dbReference type="PANTHER" id="PTHR30561:SF0">
    <property type="entry name" value="GUANIDINIUM EXPORTER"/>
    <property type="match status" value="1"/>
</dbReference>
<dbReference type="AlphaFoldDB" id="A0A7W7Z4Y9"/>
<dbReference type="EMBL" id="JACHIH010000017">
    <property type="protein sequence ID" value="MBB5048100.1"/>
    <property type="molecule type" value="Genomic_DNA"/>
</dbReference>
<keyword evidence="5 10" id="KW-1133">Transmembrane helix</keyword>
<feature type="transmembrane region" description="Helical" evidence="10">
    <location>
        <begin position="59"/>
        <end position="78"/>
    </location>
</feature>
<dbReference type="InterPro" id="IPR000390">
    <property type="entry name" value="Small_drug/metabolite_transptr"/>
</dbReference>
<comment type="subcellular location">
    <subcellularLocation>
        <location evidence="1 9">Cell membrane</location>
        <topology evidence="1 9">Multi-pass membrane protein</topology>
    </subcellularLocation>
</comment>
<dbReference type="SUPFAM" id="SSF103481">
    <property type="entry name" value="Multidrug resistance efflux transporter EmrE"/>
    <property type="match status" value="1"/>
</dbReference>
<evidence type="ECO:0000256" key="7">
    <source>
        <dbReference type="ARBA" id="ARBA00038151"/>
    </source>
</evidence>
<sequence>MAWLYLLVAGCMEIGWAIGVKYTDGFTRLVPSALTLSCMVGSVLLYGLSLKTLPVGTAYAVWSGIGAVGTAVLGIALLGEPSDALRLLCIGLIVAGIVGLRIVA</sequence>
<dbReference type="Pfam" id="PF00893">
    <property type="entry name" value="Multi_Drug_Res"/>
    <property type="match status" value="1"/>
</dbReference>
<feature type="transmembrane region" description="Helical" evidence="10">
    <location>
        <begin position="29"/>
        <end position="47"/>
    </location>
</feature>
<feature type="transmembrane region" description="Helical" evidence="10">
    <location>
        <begin position="84"/>
        <end position="103"/>
    </location>
</feature>
<gene>
    <name evidence="11" type="ORF">HNR60_002861</name>
</gene>
<organism evidence="11 12">
    <name type="scientific">Rhodopseudomonas rhenobacensis</name>
    <dbReference type="NCBI Taxonomy" id="87461"/>
    <lineage>
        <taxon>Bacteria</taxon>
        <taxon>Pseudomonadati</taxon>
        <taxon>Pseudomonadota</taxon>
        <taxon>Alphaproteobacteria</taxon>
        <taxon>Hyphomicrobiales</taxon>
        <taxon>Nitrobacteraceae</taxon>
        <taxon>Rhodopseudomonas</taxon>
    </lineage>
</organism>
<evidence type="ECO:0000256" key="2">
    <source>
        <dbReference type="ARBA" id="ARBA00022448"/>
    </source>
</evidence>
<keyword evidence="12" id="KW-1185">Reference proteome</keyword>
<keyword evidence="3" id="KW-1003">Cell membrane</keyword>
<evidence type="ECO:0000313" key="12">
    <source>
        <dbReference type="Proteomes" id="UP000542353"/>
    </source>
</evidence>
<proteinExistence type="inferred from homology"/>
<evidence type="ECO:0000256" key="3">
    <source>
        <dbReference type="ARBA" id="ARBA00022475"/>
    </source>
</evidence>
<keyword evidence="6 10" id="KW-0472">Membrane</keyword>
<dbReference type="PANTHER" id="PTHR30561">
    <property type="entry name" value="SMR FAMILY PROTON-DEPENDENT DRUG EFFLUX TRANSPORTER SUGE"/>
    <property type="match status" value="1"/>
</dbReference>
<evidence type="ECO:0000256" key="5">
    <source>
        <dbReference type="ARBA" id="ARBA00022989"/>
    </source>
</evidence>
<reference evidence="11 12" key="1">
    <citation type="submission" date="2020-08" db="EMBL/GenBank/DDBJ databases">
        <title>Genomic Encyclopedia of Type Strains, Phase IV (KMG-IV): sequencing the most valuable type-strain genomes for metagenomic binning, comparative biology and taxonomic classification.</title>
        <authorList>
            <person name="Goeker M."/>
        </authorList>
    </citation>
    <scope>NUCLEOTIDE SEQUENCE [LARGE SCALE GENOMIC DNA]</scope>
    <source>
        <strain evidence="11 12">DSM 12706</strain>
    </source>
</reference>
<evidence type="ECO:0000256" key="1">
    <source>
        <dbReference type="ARBA" id="ARBA00004651"/>
    </source>
</evidence>
<evidence type="ECO:0000313" key="11">
    <source>
        <dbReference type="EMBL" id="MBB5048100.1"/>
    </source>
</evidence>
<dbReference type="GO" id="GO:1990961">
    <property type="term" value="P:xenobiotic detoxification by transmembrane export across the plasma membrane"/>
    <property type="evidence" value="ECO:0007669"/>
    <property type="project" value="UniProtKB-ARBA"/>
</dbReference>
<dbReference type="Proteomes" id="UP000542353">
    <property type="component" value="Unassembled WGS sequence"/>
</dbReference>
<dbReference type="RefSeq" id="WP_184258506.1">
    <property type="nucleotide sequence ID" value="NZ_JACHIH010000017.1"/>
</dbReference>
<name>A0A7W7Z4Y9_9BRAD</name>
<dbReference type="InterPro" id="IPR037185">
    <property type="entry name" value="EmrE-like"/>
</dbReference>
<dbReference type="Gene3D" id="1.10.3730.20">
    <property type="match status" value="1"/>
</dbReference>
<dbReference type="GO" id="GO:0022857">
    <property type="term" value="F:transmembrane transporter activity"/>
    <property type="evidence" value="ECO:0007669"/>
    <property type="project" value="InterPro"/>
</dbReference>
<evidence type="ECO:0000256" key="9">
    <source>
        <dbReference type="RuleBase" id="RU003942"/>
    </source>
</evidence>